<protein>
    <submittedName>
        <fullName evidence="2">Uncharacterized protein</fullName>
    </submittedName>
</protein>
<dbReference type="Proteomes" id="UP000479710">
    <property type="component" value="Unassembled WGS sequence"/>
</dbReference>
<accession>A0A6G1F0F2</accession>
<dbReference type="OrthoDB" id="1746832at2759"/>
<gene>
    <name evidence="2" type="ORF">E2562_031979</name>
</gene>
<sequence length="252" mass="28352">MGDEERTSRNRRLWKTRLRRAAVEAATSRTGMGGDGSPSRNRRPGERYKFAQDAIDEYKAREAVTAILGKTVDFQRKKKAKAPLAHRGRVCRMMVLDWRLRGTGGGGVLAGGKQREFCKARLASMASFLDGLDTRASPRHCPSWRRLDDQPEWLKGALEVDAAAEGMRARRPLGAEGPTGGEATRRVGMRALRGRRRDERAEAARRWRRGGMRARRHGLEKIDTRHGLEKIGALEKIRTTRRFTRIAVLIAG</sequence>
<dbReference type="EMBL" id="SPHZ02000002">
    <property type="protein sequence ID" value="KAF0930315.1"/>
    <property type="molecule type" value="Genomic_DNA"/>
</dbReference>
<reference evidence="2 3" key="1">
    <citation type="submission" date="2019-11" db="EMBL/GenBank/DDBJ databases">
        <title>Whole genome sequence of Oryza granulata.</title>
        <authorList>
            <person name="Li W."/>
        </authorList>
    </citation>
    <scope>NUCLEOTIDE SEQUENCE [LARGE SCALE GENOMIC DNA]</scope>
    <source>
        <strain evidence="3">cv. Menghai</strain>
        <tissue evidence="2">Leaf</tissue>
    </source>
</reference>
<dbReference type="AlphaFoldDB" id="A0A6G1F0F2"/>
<evidence type="ECO:0000313" key="3">
    <source>
        <dbReference type="Proteomes" id="UP000479710"/>
    </source>
</evidence>
<feature type="compositionally biased region" description="Basic residues" evidence="1">
    <location>
        <begin position="9"/>
        <end position="20"/>
    </location>
</feature>
<comment type="caution">
    <text evidence="2">The sequence shown here is derived from an EMBL/GenBank/DDBJ whole genome shotgun (WGS) entry which is preliminary data.</text>
</comment>
<name>A0A6G1F0F2_9ORYZ</name>
<keyword evidence="3" id="KW-1185">Reference proteome</keyword>
<proteinExistence type="predicted"/>
<organism evidence="2 3">
    <name type="scientific">Oryza meyeriana var. granulata</name>
    <dbReference type="NCBI Taxonomy" id="110450"/>
    <lineage>
        <taxon>Eukaryota</taxon>
        <taxon>Viridiplantae</taxon>
        <taxon>Streptophyta</taxon>
        <taxon>Embryophyta</taxon>
        <taxon>Tracheophyta</taxon>
        <taxon>Spermatophyta</taxon>
        <taxon>Magnoliopsida</taxon>
        <taxon>Liliopsida</taxon>
        <taxon>Poales</taxon>
        <taxon>Poaceae</taxon>
        <taxon>BOP clade</taxon>
        <taxon>Oryzoideae</taxon>
        <taxon>Oryzeae</taxon>
        <taxon>Oryzinae</taxon>
        <taxon>Oryza</taxon>
        <taxon>Oryza meyeriana</taxon>
    </lineage>
</organism>
<evidence type="ECO:0000313" key="2">
    <source>
        <dbReference type="EMBL" id="KAF0930315.1"/>
    </source>
</evidence>
<evidence type="ECO:0000256" key="1">
    <source>
        <dbReference type="SAM" id="MobiDB-lite"/>
    </source>
</evidence>
<feature type="region of interest" description="Disordered" evidence="1">
    <location>
        <begin position="1"/>
        <end position="46"/>
    </location>
</feature>